<proteinExistence type="predicted"/>
<feature type="signal peptide" evidence="3">
    <location>
        <begin position="1"/>
        <end position="21"/>
    </location>
</feature>
<feature type="transmembrane region" description="Helical" evidence="2">
    <location>
        <begin position="582"/>
        <end position="603"/>
    </location>
</feature>
<dbReference type="EMBL" id="KN716185">
    <property type="protein sequence ID" value="KJH51372.1"/>
    <property type="molecule type" value="Genomic_DNA"/>
</dbReference>
<evidence type="ECO:0000313" key="5">
    <source>
        <dbReference type="Proteomes" id="UP000053766"/>
    </source>
</evidence>
<dbReference type="PANTHER" id="PTHR40314:SF1">
    <property type="entry name" value="ENDO_EXONUCLEASE_PHOSPHATASE DOMAIN-CONTAINING PROTEIN"/>
    <property type="match status" value="1"/>
</dbReference>
<reference evidence="5" key="2">
    <citation type="journal article" date="2016" name="Sci. Rep.">
        <title>Dictyocaulus viviparus genome, variome and transcriptome elucidate lungworm biology and support future intervention.</title>
        <authorList>
            <person name="McNulty S.N."/>
            <person name="Strube C."/>
            <person name="Rosa B.A."/>
            <person name="Martin J.C."/>
            <person name="Tyagi R."/>
            <person name="Choi Y.J."/>
            <person name="Wang Q."/>
            <person name="Hallsworth Pepin K."/>
            <person name="Zhang X."/>
            <person name="Ozersky P."/>
            <person name="Wilson R.K."/>
            <person name="Sternberg P.W."/>
            <person name="Gasser R.B."/>
            <person name="Mitreva M."/>
        </authorList>
    </citation>
    <scope>NUCLEOTIDE SEQUENCE [LARGE SCALE GENOMIC DNA]</scope>
    <source>
        <strain evidence="5">HannoverDv2000</strain>
    </source>
</reference>
<dbReference type="InterPro" id="IPR055273">
    <property type="entry name" value="CBG09102/CBG15751-like_dom"/>
</dbReference>
<keyword evidence="2" id="KW-0472">Membrane</keyword>
<feature type="compositionally biased region" description="Gly residues" evidence="1">
    <location>
        <begin position="45"/>
        <end position="54"/>
    </location>
</feature>
<accession>A0A0D8Y5A7</accession>
<reference evidence="4 5" key="1">
    <citation type="submission" date="2013-11" db="EMBL/GenBank/DDBJ databases">
        <title>Draft genome of the bovine lungworm Dictyocaulus viviparus.</title>
        <authorList>
            <person name="Mitreva M."/>
        </authorList>
    </citation>
    <scope>NUCLEOTIDE SEQUENCE [LARGE SCALE GENOMIC DNA]</scope>
    <source>
        <strain evidence="4 5">HannoverDv2000</strain>
    </source>
</reference>
<keyword evidence="3" id="KW-0732">Signal</keyword>
<name>A0A0D8Y5A7_DICVI</name>
<dbReference type="OrthoDB" id="5871687at2759"/>
<feature type="compositionally biased region" description="Polar residues" evidence="1">
    <location>
        <begin position="23"/>
        <end position="34"/>
    </location>
</feature>
<feature type="transmembrane region" description="Helical" evidence="2">
    <location>
        <begin position="609"/>
        <end position="636"/>
    </location>
</feature>
<dbReference type="Proteomes" id="UP000053766">
    <property type="component" value="Unassembled WGS sequence"/>
</dbReference>
<sequence length="749" mass="81850">MQMNAVWFFTLLVILAKHVDSASTSSPSKAQPVTNPSPAPKASANGGGGGGGGSNVLSRDMKKENRVDVQISEPSISDGTPAVLVQSKDVETFDKHSSDFYSPYAMTCGEAVKAIPDTDGIARWAQEVSHFPMVVVLILYSSNFRCLPDANDIVVAKESDKVTVKSCKSRSSTRMSNESFMTPCFWWECKGLTVWVDPRHITWSSSFVLVPTISLQVQSGELIINMDPGCRLQLTKEHNIRHRFQNKPKTIREMMKKYPGFYLQPSHPLPRRLYRAGNTLTLGEDLQRGRDTLKMIECNAECDEGQLFFFKMDKNAKFYSKIFVDGTKCSWMKICLQGEQGVTKKKFYCSDKDLMNVYVQHGFVVMPGSPNGATIRLTKSSGANGDLSVQPTQIGVDFDGERFSVWSVGRERVASTTKYDHDGHIILYFSHHNCLIKNKGIMHMGLQNGKVYQIDPKKSIDNVSTGKGAAVTYAPAPTRGTLASIKAKCARKFQETKTPDLFAVAVPTTTKQNQLQLLFNQNHSALNLLRGRTGWLIWMIFFGFFMGSATALIIAGIILYFMRRCVYADWYRGMYKRYGCDASGITGGVTGSQFGTNSALNLLRGRTGWLIWMIFFGFFMGSATALIIAGIILYFMRRSIYADWYRGMYKRYGCDASGITGGVTGSQFGTTVTGTVGTTITSSTYGGTTGSTIGTTGSTIGTTGSTIGTTGSTIGTTGSTIGTTATSVSTTGGTGGTFSAVSRNDMVTM</sequence>
<evidence type="ECO:0000256" key="1">
    <source>
        <dbReference type="SAM" id="MobiDB-lite"/>
    </source>
</evidence>
<keyword evidence="2" id="KW-1133">Transmembrane helix</keyword>
<feature type="region of interest" description="Disordered" evidence="1">
    <location>
        <begin position="23"/>
        <end position="58"/>
    </location>
</feature>
<organism evidence="4 5">
    <name type="scientific">Dictyocaulus viviparus</name>
    <name type="common">Bovine lungworm</name>
    <dbReference type="NCBI Taxonomy" id="29172"/>
    <lineage>
        <taxon>Eukaryota</taxon>
        <taxon>Metazoa</taxon>
        <taxon>Ecdysozoa</taxon>
        <taxon>Nematoda</taxon>
        <taxon>Chromadorea</taxon>
        <taxon>Rhabditida</taxon>
        <taxon>Rhabditina</taxon>
        <taxon>Rhabditomorpha</taxon>
        <taxon>Strongyloidea</taxon>
        <taxon>Metastrongylidae</taxon>
        <taxon>Dictyocaulus</taxon>
    </lineage>
</organism>
<gene>
    <name evidence="4" type="ORF">DICVIV_02491</name>
</gene>
<evidence type="ECO:0000256" key="2">
    <source>
        <dbReference type="SAM" id="Phobius"/>
    </source>
</evidence>
<dbReference type="AlphaFoldDB" id="A0A0D8Y5A7"/>
<dbReference type="PANTHER" id="PTHR40314">
    <property type="entry name" value="PROTEIN CBG09102-RELATED"/>
    <property type="match status" value="1"/>
</dbReference>
<feature type="chain" id="PRO_5002336391" evidence="3">
    <location>
        <begin position="22"/>
        <end position="749"/>
    </location>
</feature>
<keyword evidence="2" id="KW-0812">Transmembrane</keyword>
<keyword evidence="5" id="KW-1185">Reference proteome</keyword>
<protein>
    <submittedName>
        <fullName evidence="4">Uncharacterized protein</fullName>
    </submittedName>
</protein>
<feature type="transmembrane region" description="Helical" evidence="2">
    <location>
        <begin position="535"/>
        <end position="561"/>
    </location>
</feature>
<evidence type="ECO:0000256" key="3">
    <source>
        <dbReference type="SAM" id="SignalP"/>
    </source>
</evidence>
<evidence type="ECO:0000313" key="4">
    <source>
        <dbReference type="EMBL" id="KJH51372.1"/>
    </source>
</evidence>
<dbReference type="STRING" id="29172.A0A0D8Y5A7"/>